<keyword evidence="1" id="KW-0812">Transmembrane</keyword>
<evidence type="ECO:0000313" key="2">
    <source>
        <dbReference type="EMBL" id="QNO34179.1"/>
    </source>
</evidence>
<protein>
    <submittedName>
        <fullName evidence="2">NADH dehydrogenase subunit 4L</fullName>
    </submittedName>
</protein>
<keyword evidence="1" id="KW-1133">Transmembrane helix</keyword>
<geneLocation type="mitochondrion" evidence="2"/>
<reference evidence="2" key="1">
    <citation type="submission" date="2020-07" db="EMBL/GenBank/DDBJ databases">
        <title>Complete mitochondrial genome of Halocynthia hilgendorfi ritteri (Pyuridae) from Korea.</title>
        <authorList>
            <person name="Kim M.-S."/>
            <person name="Kim K.-R."/>
            <person name="Kim Y.H."/>
            <person name="Park J.Y."/>
        </authorList>
    </citation>
    <scope>NUCLEOTIDE SEQUENCE</scope>
</reference>
<proteinExistence type="predicted"/>
<name>A0A7G9XFM1_9ASCI</name>
<organism evidence="2">
    <name type="scientific">Halocynthia hilgendorfi ssp. n. KRK-2020</name>
    <dbReference type="NCBI Taxonomy" id="2769794"/>
    <lineage>
        <taxon>Eukaryota</taxon>
        <taxon>Metazoa</taxon>
        <taxon>Chordata</taxon>
        <taxon>Tunicata</taxon>
        <taxon>Ascidiacea</taxon>
        <taxon>Stolidobranchia</taxon>
        <taxon>Pyuridae</taxon>
        <taxon>Halocynthia</taxon>
        <taxon>Halocynthia hilgendorfi</taxon>
    </lineage>
</organism>
<dbReference type="AlphaFoldDB" id="A0A7G9XFM1"/>
<keyword evidence="2" id="KW-0496">Mitochondrion</keyword>
<dbReference type="Gene3D" id="1.10.287.3510">
    <property type="match status" value="1"/>
</dbReference>
<evidence type="ECO:0000256" key="1">
    <source>
        <dbReference type="SAM" id="Phobius"/>
    </source>
</evidence>
<dbReference type="EMBL" id="MT811760">
    <property type="protein sequence ID" value="QNO34179.1"/>
    <property type="molecule type" value="Genomic_DNA"/>
</dbReference>
<accession>A0A7G9XFM1</accession>
<gene>
    <name evidence="2" type="primary">ND4L</name>
</gene>
<keyword evidence="1" id="KW-0472">Membrane</keyword>
<feature type="transmembrane region" description="Helical" evidence="1">
    <location>
        <begin position="7"/>
        <end position="38"/>
    </location>
</feature>
<feature type="transmembrane region" description="Helical" evidence="1">
    <location>
        <begin position="44"/>
        <end position="67"/>
    </location>
</feature>
<sequence>MLLMIFFFFFLMFYEFELVIVLLSLEFMFLICLFYIVGFGMVDWFGLFFLSFSACEGAIGIGFLLFFNKKQYGLYVVMFND</sequence>